<comment type="similarity">
    <text evidence="3">Belongs to the HAD-like hydrolase superfamily. SerB family.</text>
</comment>
<dbReference type="InterPro" id="IPR023214">
    <property type="entry name" value="HAD_sf"/>
</dbReference>
<evidence type="ECO:0000256" key="3">
    <source>
        <dbReference type="ARBA" id="ARBA00009184"/>
    </source>
</evidence>
<reference evidence="15" key="1">
    <citation type="journal article" date="2019" name="Int. J. Syst. Evol. Microbiol.">
        <title>The Global Catalogue of Microorganisms (GCM) 10K type strain sequencing project: providing services to taxonomists for standard genome sequencing and annotation.</title>
        <authorList>
            <consortium name="The Broad Institute Genomics Platform"/>
            <consortium name="The Broad Institute Genome Sequencing Center for Infectious Disease"/>
            <person name="Wu L."/>
            <person name="Ma J."/>
        </authorList>
    </citation>
    <scope>NUCLEOTIDE SEQUENCE [LARGE SCALE GENOMIC DNA]</scope>
    <source>
        <strain evidence="15">JCM 4087</strain>
    </source>
</reference>
<comment type="cofactor">
    <cofactor evidence="1">
        <name>Mg(2+)</name>
        <dbReference type="ChEBI" id="CHEBI:18420"/>
    </cofactor>
</comment>
<dbReference type="InterPro" id="IPR004469">
    <property type="entry name" value="PSP"/>
</dbReference>
<evidence type="ECO:0000256" key="7">
    <source>
        <dbReference type="ARBA" id="ARBA00022723"/>
    </source>
</evidence>
<evidence type="ECO:0000256" key="2">
    <source>
        <dbReference type="ARBA" id="ARBA00005135"/>
    </source>
</evidence>
<evidence type="ECO:0000313" key="14">
    <source>
        <dbReference type="EMBL" id="MFC5863738.1"/>
    </source>
</evidence>
<evidence type="ECO:0000313" key="15">
    <source>
        <dbReference type="Proteomes" id="UP001596091"/>
    </source>
</evidence>
<dbReference type="CDD" id="cd07500">
    <property type="entry name" value="HAD_PSP"/>
    <property type="match status" value="1"/>
</dbReference>
<dbReference type="EC" id="3.1.3.3" evidence="4"/>
<dbReference type="Proteomes" id="UP001596091">
    <property type="component" value="Unassembled WGS sequence"/>
</dbReference>
<evidence type="ECO:0000256" key="13">
    <source>
        <dbReference type="ARBA" id="ARBA00048523"/>
    </source>
</evidence>
<dbReference type="SFLD" id="SFLDG01137">
    <property type="entry name" value="C1.6.1:_Phosphoserine_Phosphat"/>
    <property type="match status" value="1"/>
</dbReference>
<keyword evidence="15" id="KW-1185">Reference proteome</keyword>
<keyword evidence="9" id="KW-0460">Magnesium</keyword>
<evidence type="ECO:0000256" key="5">
    <source>
        <dbReference type="ARBA" id="ARBA00015196"/>
    </source>
</evidence>
<dbReference type="NCBIfam" id="TIGR01488">
    <property type="entry name" value="HAD-SF-IB"/>
    <property type="match status" value="1"/>
</dbReference>
<comment type="catalytic activity">
    <reaction evidence="13">
        <text>O-phospho-D-serine + H2O = D-serine + phosphate</text>
        <dbReference type="Rhea" id="RHEA:24873"/>
        <dbReference type="ChEBI" id="CHEBI:15377"/>
        <dbReference type="ChEBI" id="CHEBI:35247"/>
        <dbReference type="ChEBI" id="CHEBI:43474"/>
        <dbReference type="ChEBI" id="CHEBI:58680"/>
        <dbReference type="EC" id="3.1.3.3"/>
    </reaction>
</comment>
<evidence type="ECO:0000256" key="1">
    <source>
        <dbReference type="ARBA" id="ARBA00001946"/>
    </source>
</evidence>
<evidence type="ECO:0000256" key="11">
    <source>
        <dbReference type="ARBA" id="ARBA00031693"/>
    </source>
</evidence>
<dbReference type="SFLD" id="SFLDG01136">
    <property type="entry name" value="C1.6:_Phosphoserine_Phosphatas"/>
    <property type="match status" value="1"/>
</dbReference>
<accession>A0ABW1EK02</accession>
<dbReference type="EMBL" id="JBHSPH010000006">
    <property type="protein sequence ID" value="MFC5863738.1"/>
    <property type="molecule type" value="Genomic_DNA"/>
</dbReference>
<organism evidence="14 15">
    <name type="scientific">Acidicapsa dinghuensis</name>
    <dbReference type="NCBI Taxonomy" id="2218256"/>
    <lineage>
        <taxon>Bacteria</taxon>
        <taxon>Pseudomonadati</taxon>
        <taxon>Acidobacteriota</taxon>
        <taxon>Terriglobia</taxon>
        <taxon>Terriglobales</taxon>
        <taxon>Acidobacteriaceae</taxon>
        <taxon>Acidicapsa</taxon>
    </lineage>
</organism>
<dbReference type="InterPro" id="IPR050582">
    <property type="entry name" value="HAD-like_SerB"/>
</dbReference>
<dbReference type="PANTHER" id="PTHR43344:SF2">
    <property type="entry name" value="PHOSPHOSERINE PHOSPHATASE"/>
    <property type="match status" value="1"/>
</dbReference>
<dbReference type="GO" id="GO:0016787">
    <property type="term" value="F:hydrolase activity"/>
    <property type="evidence" value="ECO:0007669"/>
    <property type="project" value="UniProtKB-KW"/>
</dbReference>
<evidence type="ECO:0000256" key="10">
    <source>
        <dbReference type="ARBA" id="ARBA00023299"/>
    </source>
</evidence>
<evidence type="ECO:0000256" key="4">
    <source>
        <dbReference type="ARBA" id="ARBA00012640"/>
    </source>
</evidence>
<keyword evidence="7" id="KW-0479">Metal-binding</keyword>
<dbReference type="NCBIfam" id="TIGR00338">
    <property type="entry name" value="serB"/>
    <property type="match status" value="1"/>
</dbReference>
<dbReference type="Gene3D" id="3.40.50.1000">
    <property type="entry name" value="HAD superfamily/HAD-like"/>
    <property type="match status" value="1"/>
</dbReference>
<comment type="caution">
    <text evidence="14">The sequence shown here is derived from an EMBL/GenBank/DDBJ whole genome shotgun (WGS) entry which is preliminary data.</text>
</comment>
<dbReference type="Pfam" id="PF00702">
    <property type="entry name" value="Hydrolase"/>
    <property type="match status" value="1"/>
</dbReference>
<comment type="pathway">
    <text evidence="2">Amino-acid biosynthesis; L-serine biosynthesis; L-serine from 3-phospho-D-glycerate: step 3/3.</text>
</comment>
<dbReference type="RefSeq" id="WP_263342500.1">
    <property type="nucleotide sequence ID" value="NZ_JAGSYH010000012.1"/>
</dbReference>
<evidence type="ECO:0000256" key="8">
    <source>
        <dbReference type="ARBA" id="ARBA00022801"/>
    </source>
</evidence>
<dbReference type="PANTHER" id="PTHR43344">
    <property type="entry name" value="PHOSPHOSERINE PHOSPHATASE"/>
    <property type="match status" value="1"/>
</dbReference>
<evidence type="ECO:0000256" key="6">
    <source>
        <dbReference type="ARBA" id="ARBA00022605"/>
    </source>
</evidence>
<evidence type="ECO:0000256" key="9">
    <source>
        <dbReference type="ARBA" id="ARBA00022842"/>
    </source>
</evidence>
<proteinExistence type="inferred from homology"/>
<gene>
    <name evidence="14" type="primary">serB</name>
    <name evidence="14" type="ORF">ACFPT7_15630</name>
</gene>
<dbReference type="SFLD" id="SFLDS00003">
    <property type="entry name" value="Haloacid_Dehalogenase"/>
    <property type="match status" value="1"/>
</dbReference>
<keyword evidence="6" id="KW-0028">Amino-acid biosynthesis</keyword>
<name>A0ABW1EK02_9BACT</name>
<evidence type="ECO:0000256" key="12">
    <source>
        <dbReference type="ARBA" id="ARBA00048138"/>
    </source>
</evidence>
<protein>
    <recommendedName>
        <fullName evidence="5">Phosphoserine phosphatase</fullName>
        <ecNumber evidence="4">3.1.3.3</ecNumber>
    </recommendedName>
    <alternativeName>
        <fullName evidence="11">O-phosphoserine phosphohydrolase</fullName>
    </alternativeName>
</protein>
<comment type="catalytic activity">
    <reaction evidence="12">
        <text>O-phospho-L-serine + H2O = L-serine + phosphate</text>
        <dbReference type="Rhea" id="RHEA:21208"/>
        <dbReference type="ChEBI" id="CHEBI:15377"/>
        <dbReference type="ChEBI" id="CHEBI:33384"/>
        <dbReference type="ChEBI" id="CHEBI:43474"/>
        <dbReference type="ChEBI" id="CHEBI:57524"/>
        <dbReference type="EC" id="3.1.3.3"/>
    </reaction>
</comment>
<keyword evidence="10" id="KW-0718">Serine biosynthesis</keyword>
<keyword evidence="8 14" id="KW-0378">Hydrolase</keyword>
<dbReference type="SFLD" id="SFLDF00029">
    <property type="entry name" value="phosphoserine_phosphatase"/>
    <property type="match status" value="1"/>
</dbReference>
<dbReference type="SUPFAM" id="SSF56784">
    <property type="entry name" value="HAD-like"/>
    <property type="match status" value="1"/>
</dbReference>
<sequence>MVRNWVVTLLGREDVGGAENDAHRIMKEQGLEFDHGFTPERIPDASYTHVRLHGYGSGVDAEAMRVELARVAEDRQVDVVLQPESELKRERRLFVFDMDSTLIQGETIDELARLAGVGEKVAAITTSAMRGEIDFQESFRRRVRLLKGLRETEIVKVIDRLPLMDGAERLFRELKVRGKKTAVFSGGFVFLGRLVQERLGIDYLEANVLDVADGVVTGEVRGAIVDGARKRALLEEVSGREGIALDDAVAVGDGANDLPMLRIAGVGVAFHAKPVVRAEARVAMTHVGLDGLLEIVN</sequence>
<dbReference type="InterPro" id="IPR036412">
    <property type="entry name" value="HAD-like_sf"/>
</dbReference>